<reference evidence="2 3" key="1">
    <citation type="journal article" date="2021" name="Elife">
        <title>Chloroplast acquisition without the gene transfer in kleptoplastic sea slugs, Plakobranchus ocellatus.</title>
        <authorList>
            <person name="Maeda T."/>
            <person name="Takahashi S."/>
            <person name="Yoshida T."/>
            <person name="Shimamura S."/>
            <person name="Takaki Y."/>
            <person name="Nagai Y."/>
            <person name="Toyoda A."/>
            <person name="Suzuki Y."/>
            <person name="Arimoto A."/>
            <person name="Ishii H."/>
            <person name="Satoh N."/>
            <person name="Nishiyama T."/>
            <person name="Hasebe M."/>
            <person name="Maruyama T."/>
            <person name="Minagawa J."/>
            <person name="Obokata J."/>
            <person name="Shigenobu S."/>
        </authorList>
    </citation>
    <scope>NUCLEOTIDE SEQUENCE [LARGE SCALE GENOMIC DNA]</scope>
</reference>
<sequence length="95" mass="10515">MATGPWGGTGIGEKRGGKSIPGSLWLTKQAILRSKTAIFITGFIISRFLKHQLIQSFLRNINCTPEIMIMLLRTFGRHGKTALNRSLARKVISGF</sequence>
<organism evidence="2 3">
    <name type="scientific">Plakobranchus ocellatus</name>
    <dbReference type="NCBI Taxonomy" id="259542"/>
    <lineage>
        <taxon>Eukaryota</taxon>
        <taxon>Metazoa</taxon>
        <taxon>Spiralia</taxon>
        <taxon>Lophotrochozoa</taxon>
        <taxon>Mollusca</taxon>
        <taxon>Gastropoda</taxon>
        <taxon>Heterobranchia</taxon>
        <taxon>Euthyneura</taxon>
        <taxon>Panpulmonata</taxon>
        <taxon>Sacoglossa</taxon>
        <taxon>Placobranchoidea</taxon>
        <taxon>Plakobranchidae</taxon>
        <taxon>Plakobranchus</taxon>
    </lineage>
</organism>
<evidence type="ECO:0000313" key="3">
    <source>
        <dbReference type="Proteomes" id="UP000735302"/>
    </source>
</evidence>
<evidence type="ECO:0000313" key="2">
    <source>
        <dbReference type="EMBL" id="GFO41335.1"/>
    </source>
</evidence>
<gene>
    <name evidence="2" type="ORF">PoB_006784000</name>
</gene>
<evidence type="ECO:0000256" key="1">
    <source>
        <dbReference type="SAM" id="MobiDB-lite"/>
    </source>
</evidence>
<name>A0AAV4DB60_9GAST</name>
<feature type="region of interest" description="Disordered" evidence="1">
    <location>
        <begin position="1"/>
        <end position="20"/>
    </location>
</feature>
<comment type="caution">
    <text evidence="2">The sequence shown here is derived from an EMBL/GenBank/DDBJ whole genome shotgun (WGS) entry which is preliminary data.</text>
</comment>
<proteinExistence type="predicted"/>
<feature type="compositionally biased region" description="Gly residues" evidence="1">
    <location>
        <begin position="1"/>
        <end position="11"/>
    </location>
</feature>
<accession>A0AAV4DB60</accession>
<dbReference type="Proteomes" id="UP000735302">
    <property type="component" value="Unassembled WGS sequence"/>
</dbReference>
<protein>
    <submittedName>
        <fullName evidence="2">Uncharacterized protein</fullName>
    </submittedName>
</protein>
<keyword evidence="3" id="KW-1185">Reference proteome</keyword>
<dbReference type="AlphaFoldDB" id="A0AAV4DB60"/>
<dbReference type="EMBL" id="BLXT01007679">
    <property type="protein sequence ID" value="GFO41335.1"/>
    <property type="molecule type" value="Genomic_DNA"/>
</dbReference>